<gene>
    <name evidence="1" type="ORF">G3I67_12125</name>
</gene>
<comment type="caution">
    <text evidence="1">The sequence shown here is derived from an EMBL/GenBank/DDBJ whole genome shotgun (WGS) entry which is preliminary data.</text>
</comment>
<proteinExistence type="predicted"/>
<dbReference type="InterPro" id="IPR008318">
    <property type="entry name" value="UCP030820"/>
</dbReference>
<dbReference type="RefSeq" id="WP_163655711.1">
    <property type="nucleotide sequence ID" value="NZ_JAAGRN010000008.1"/>
</dbReference>
<dbReference type="EMBL" id="JAAGRN010000008">
    <property type="protein sequence ID" value="NDY83977.1"/>
    <property type="molecule type" value="Genomic_DNA"/>
</dbReference>
<reference evidence="1" key="1">
    <citation type="submission" date="2020-02" db="EMBL/GenBank/DDBJ databases">
        <authorList>
            <person name="Chen W.-M."/>
        </authorList>
    </citation>
    <scope>NUCLEOTIDE SEQUENCE</scope>
    <source>
        <strain evidence="1">NBD-18</strain>
    </source>
</reference>
<sequence>MNTTNHFVFDNKGQRLDYKGEIDIVIDPVELLARQDGDSLTGRIEKIAKEFKQSKAIGIRFEKFTDGRSYSIAARLREAGFSAELHALGEINQEIVFLLKRVGFTHFHIPDPGASELAENILRPFAGHYQGAQDGTLSPWQQKMI</sequence>
<name>A0A6B2R4L9_9BURK</name>
<accession>A0A6B2R4L9</accession>
<evidence type="ECO:0000313" key="1">
    <source>
        <dbReference type="EMBL" id="NDY83977.1"/>
    </source>
</evidence>
<protein>
    <submittedName>
        <fullName evidence="1">DUF934 domain-containing protein</fullName>
    </submittedName>
</protein>
<dbReference type="AlphaFoldDB" id="A0A6B2R4L9"/>
<dbReference type="Pfam" id="PF06073">
    <property type="entry name" value="DUF934"/>
    <property type="match status" value="1"/>
</dbReference>
<organism evidence="1">
    <name type="scientific">Sheuella amnicola</name>
    <dbReference type="NCBI Taxonomy" id="2707330"/>
    <lineage>
        <taxon>Bacteria</taxon>
        <taxon>Pseudomonadati</taxon>
        <taxon>Pseudomonadota</taxon>
        <taxon>Betaproteobacteria</taxon>
        <taxon>Burkholderiales</taxon>
        <taxon>Alcaligenaceae</taxon>
        <taxon>Sheuella</taxon>
    </lineage>
</organism>